<evidence type="ECO:0000256" key="1">
    <source>
        <dbReference type="ARBA" id="ARBA00006484"/>
    </source>
</evidence>
<dbReference type="InterPro" id="IPR002347">
    <property type="entry name" value="SDR_fam"/>
</dbReference>
<name>A0A256FSK6_9HYPH</name>
<proteinExistence type="inferred from homology"/>
<dbReference type="Proteomes" id="UP000216478">
    <property type="component" value="Unassembled WGS sequence"/>
</dbReference>
<dbReference type="PANTHER" id="PTHR43669">
    <property type="entry name" value="5-KETO-D-GLUCONATE 5-REDUCTASE"/>
    <property type="match status" value="1"/>
</dbReference>
<dbReference type="SUPFAM" id="SSF51735">
    <property type="entry name" value="NAD(P)-binding Rossmann-fold domains"/>
    <property type="match status" value="1"/>
</dbReference>
<dbReference type="AlphaFoldDB" id="A0A256FSK6"/>
<dbReference type="Gene3D" id="3.40.50.720">
    <property type="entry name" value="NAD(P)-binding Rossmann-like Domain"/>
    <property type="match status" value="1"/>
</dbReference>
<dbReference type="CDD" id="cd05233">
    <property type="entry name" value="SDR_c"/>
    <property type="match status" value="1"/>
</dbReference>
<dbReference type="Pfam" id="PF00106">
    <property type="entry name" value="adh_short"/>
    <property type="match status" value="1"/>
</dbReference>
<accession>A0A256FSK6</accession>
<dbReference type="RefSeq" id="WP_235818343.1">
    <property type="nucleotide sequence ID" value="NZ_JBHEER010000014.1"/>
</dbReference>
<sequence length="143" mass="15035">MRFEGKVVAITGGGSGIGKETAARFIAEGAKVAINGRNLAKLEVAAKEIDPSGKNVVVSAGDIARPETGAVLVNTAISSFGKLDVLVNNAGVFNPKPFLELTEADYDWYLDTILKGKFFTAQAAAKAMMDCPTSTPMRPNCIN</sequence>
<gene>
    <name evidence="3" type="ORF">CEV33_4960</name>
</gene>
<reference evidence="3 4" key="1">
    <citation type="submission" date="2017-07" db="EMBL/GenBank/DDBJ databases">
        <title>Phylogenetic study on the rhizospheric bacterium Ochrobactrum sp. A44.</title>
        <authorList>
            <person name="Krzyzanowska D.M."/>
            <person name="Ossowicki A."/>
            <person name="Rajewska M."/>
            <person name="Maciag T."/>
            <person name="Kaczynski Z."/>
            <person name="Czerwicka M."/>
            <person name="Jafra S."/>
        </authorList>
    </citation>
    <scope>NUCLEOTIDE SEQUENCE [LARGE SCALE GENOMIC DNA]</scope>
    <source>
        <strain evidence="3 4">OgA9a</strain>
    </source>
</reference>
<keyword evidence="4" id="KW-1185">Reference proteome</keyword>
<dbReference type="GO" id="GO:0016491">
    <property type="term" value="F:oxidoreductase activity"/>
    <property type="evidence" value="ECO:0007669"/>
    <property type="project" value="UniProtKB-KW"/>
</dbReference>
<dbReference type="EMBL" id="NNRL01000143">
    <property type="protein sequence ID" value="OYR17730.1"/>
    <property type="molecule type" value="Genomic_DNA"/>
</dbReference>
<protein>
    <submittedName>
        <fullName evidence="3">KR domain protein</fullName>
    </submittedName>
</protein>
<dbReference type="InterPro" id="IPR036291">
    <property type="entry name" value="NAD(P)-bd_dom_sf"/>
</dbReference>
<comment type="similarity">
    <text evidence="1">Belongs to the short-chain dehydrogenases/reductases (SDR) family.</text>
</comment>
<organism evidence="3 4">
    <name type="scientific">Brucella grignonensis</name>
    <dbReference type="NCBI Taxonomy" id="94627"/>
    <lineage>
        <taxon>Bacteria</taxon>
        <taxon>Pseudomonadati</taxon>
        <taxon>Pseudomonadota</taxon>
        <taxon>Alphaproteobacteria</taxon>
        <taxon>Hyphomicrobiales</taxon>
        <taxon>Brucellaceae</taxon>
        <taxon>Brucella/Ochrobactrum group</taxon>
        <taxon>Brucella</taxon>
    </lineage>
</organism>
<evidence type="ECO:0000313" key="3">
    <source>
        <dbReference type="EMBL" id="OYR17730.1"/>
    </source>
</evidence>
<dbReference type="PRINTS" id="PR00081">
    <property type="entry name" value="GDHRDH"/>
</dbReference>
<keyword evidence="2" id="KW-0560">Oxidoreductase</keyword>
<evidence type="ECO:0000256" key="2">
    <source>
        <dbReference type="ARBA" id="ARBA00023002"/>
    </source>
</evidence>
<dbReference type="PANTHER" id="PTHR43669:SF3">
    <property type="entry name" value="ALCOHOL DEHYDROGENASE, PUTATIVE (AFU_ORTHOLOGUE AFUA_3G03445)-RELATED"/>
    <property type="match status" value="1"/>
</dbReference>
<evidence type="ECO:0000313" key="4">
    <source>
        <dbReference type="Proteomes" id="UP000216478"/>
    </source>
</evidence>
<comment type="caution">
    <text evidence="3">The sequence shown here is derived from an EMBL/GenBank/DDBJ whole genome shotgun (WGS) entry which is preliminary data.</text>
</comment>